<keyword evidence="4" id="KW-0249">Electron transport</keyword>
<dbReference type="PANTHER" id="PTHR11961">
    <property type="entry name" value="CYTOCHROME C"/>
    <property type="match status" value="1"/>
</dbReference>
<keyword evidence="5 6" id="KW-0408">Iron</keyword>
<dbReference type="InterPro" id="IPR036909">
    <property type="entry name" value="Cyt_c-like_dom_sf"/>
</dbReference>
<keyword evidence="10" id="KW-1185">Reference proteome</keyword>
<feature type="signal peptide" evidence="7">
    <location>
        <begin position="1"/>
        <end position="22"/>
    </location>
</feature>
<dbReference type="InterPro" id="IPR009056">
    <property type="entry name" value="Cyt_c-like_dom"/>
</dbReference>
<evidence type="ECO:0000256" key="1">
    <source>
        <dbReference type="ARBA" id="ARBA00022448"/>
    </source>
</evidence>
<name>A0A840A1Z6_9CAUL</name>
<evidence type="ECO:0000256" key="3">
    <source>
        <dbReference type="ARBA" id="ARBA00022723"/>
    </source>
</evidence>
<proteinExistence type="predicted"/>
<evidence type="ECO:0000256" key="7">
    <source>
        <dbReference type="SAM" id="SignalP"/>
    </source>
</evidence>
<dbReference type="EMBL" id="JACIDK010000005">
    <property type="protein sequence ID" value="MBB3892636.1"/>
    <property type="molecule type" value="Genomic_DNA"/>
</dbReference>
<organism evidence="9 10">
    <name type="scientific">Phenylobacterium haematophilum</name>
    <dbReference type="NCBI Taxonomy" id="98513"/>
    <lineage>
        <taxon>Bacteria</taxon>
        <taxon>Pseudomonadati</taxon>
        <taxon>Pseudomonadota</taxon>
        <taxon>Alphaproteobacteria</taxon>
        <taxon>Caulobacterales</taxon>
        <taxon>Caulobacteraceae</taxon>
        <taxon>Phenylobacterium</taxon>
    </lineage>
</organism>
<dbReference type="Gene3D" id="1.10.760.10">
    <property type="entry name" value="Cytochrome c-like domain"/>
    <property type="match status" value="1"/>
</dbReference>
<feature type="chain" id="PRO_5033004315" evidence="7">
    <location>
        <begin position="23"/>
        <end position="130"/>
    </location>
</feature>
<keyword evidence="3 6" id="KW-0479">Metal-binding</keyword>
<feature type="domain" description="Cytochrome c" evidence="8">
    <location>
        <begin position="30"/>
        <end position="130"/>
    </location>
</feature>
<gene>
    <name evidence="9" type="ORF">GGQ61_003372</name>
</gene>
<dbReference type="Proteomes" id="UP000530564">
    <property type="component" value="Unassembled WGS sequence"/>
</dbReference>
<evidence type="ECO:0000256" key="5">
    <source>
        <dbReference type="ARBA" id="ARBA00023004"/>
    </source>
</evidence>
<evidence type="ECO:0000313" key="9">
    <source>
        <dbReference type="EMBL" id="MBB3892636.1"/>
    </source>
</evidence>
<keyword evidence="1" id="KW-0813">Transport</keyword>
<reference evidence="9 10" key="1">
    <citation type="submission" date="2020-08" db="EMBL/GenBank/DDBJ databases">
        <title>Genomic Encyclopedia of Type Strains, Phase IV (KMG-IV): sequencing the most valuable type-strain genomes for metagenomic binning, comparative biology and taxonomic classification.</title>
        <authorList>
            <person name="Goeker M."/>
        </authorList>
    </citation>
    <scope>NUCLEOTIDE SEQUENCE [LARGE SCALE GENOMIC DNA]</scope>
    <source>
        <strain evidence="9 10">DSM 21793</strain>
    </source>
</reference>
<evidence type="ECO:0000256" key="2">
    <source>
        <dbReference type="ARBA" id="ARBA00022617"/>
    </source>
</evidence>
<dbReference type="PROSITE" id="PS51007">
    <property type="entry name" value="CYTC"/>
    <property type="match status" value="1"/>
</dbReference>
<evidence type="ECO:0000256" key="4">
    <source>
        <dbReference type="ARBA" id="ARBA00022982"/>
    </source>
</evidence>
<accession>A0A840A1Z6</accession>
<evidence type="ECO:0000259" key="8">
    <source>
        <dbReference type="PROSITE" id="PS51007"/>
    </source>
</evidence>
<keyword evidence="7" id="KW-0732">Signal</keyword>
<dbReference type="GO" id="GO:0046872">
    <property type="term" value="F:metal ion binding"/>
    <property type="evidence" value="ECO:0007669"/>
    <property type="project" value="UniProtKB-KW"/>
</dbReference>
<sequence length="130" mass="13210">MSRIVPMTPRNILGLAAGFALATGLATSAAAQVQGETVFKQQCGTCHAIAPGGPAKLGPPLKGMVGRKAATVPGYAYSKALSGWGQTWTTANLDKYLAKPSAVVPGGKMLVGVANADQRAAVIAYLATQK</sequence>
<dbReference type="SUPFAM" id="SSF46626">
    <property type="entry name" value="Cytochrome c"/>
    <property type="match status" value="1"/>
</dbReference>
<evidence type="ECO:0000313" key="10">
    <source>
        <dbReference type="Proteomes" id="UP000530564"/>
    </source>
</evidence>
<dbReference type="Pfam" id="PF00034">
    <property type="entry name" value="Cytochrom_C"/>
    <property type="match status" value="1"/>
</dbReference>
<dbReference type="AlphaFoldDB" id="A0A840A1Z6"/>
<dbReference type="InterPro" id="IPR002327">
    <property type="entry name" value="Cyt_c_1A/1B"/>
</dbReference>
<evidence type="ECO:0000256" key="6">
    <source>
        <dbReference type="PROSITE-ProRule" id="PRU00433"/>
    </source>
</evidence>
<protein>
    <submittedName>
        <fullName evidence="9">Cytochrome c</fullName>
    </submittedName>
</protein>
<comment type="caution">
    <text evidence="9">The sequence shown here is derived from an EMBL/GenBank/DDBJ whole genome shotgun (WGS) entry which is preliminary data.</text>
</comment>
<dbReference type="GO" id="GO:0020037">
    <property type="term" value="F:heme binding"/>
    <property type="evidence" value="ECO:0007669"/>
    <property type="project" value="InterPro"/>
</dbReference>
<dbReference type="PRINTS" id="PR00604">
    <property type="entry name" value="CYTCHRMECIAB"/>
</dbReference>
<dbReference type="RefSeq" id="WP_246370997.1">
    <property type="nucleotide sequence ID" value="NZ_JACIDK010000005.1"/>
</dbReference>
<dbReference type="GO" id="GO:0009055">
    <property type="term" value="F:electron transfer activity"/>
    <property type="evidence" value="ECO:0007669"/>
    <property type="project" value="InterPro"/>
</dbReference>
<keyword evidence="2 6" id="KW-0349">Heme</keyword>